<organism evidence="11 12">
    <name type="scientific">Phocaeicola vulgatus</name>
    <name type="common">Bacteroides vulgatus</name>
    <dbReference type="NCBI Taxonomy" id="821"/>
    <lineage>
        <taxon>Bacteria</taxon>
        <taxon>Pseudomonadati</taxon>
        <taxon>Bacteroidota</taxon>
        <taxon>Bacteroidia</taxon>
        <taxon>Bacteroidales</taxon>
        <taxon>Bacteroidaceae</taxon>
        <taxon>Phocaeicola</taxon>
    </lineage>
</organism>
<feature type="transmembrane region" description="Helical" evidence="9">
    <location>
        <begin position="84"/>
        <end position="112"/>
    </location>
</feature>
<dbReference type="PANTHER" id="PTHR33451:SF3">
    <property type="entry name" value="MALATE-2H(+)_NA(+)-LACTATE ANTIPORTER"/>
    <property type="match status" value="1"/>
</dbReference>
<comment type="subcellular location">
    <subcellularLocation>
        <location evidence="1">Cell membrane</location>
        <topology evidence="1">Multi-pass membrane protein</topology>
    </subcellularLocation>
</comment>
<name>A0A0N7J7K8_PHOVU</name>
<reference evidence="12" key="1">
    <citation type="submission" date="2015-10" db="EMBL/GenBank/DDBJ databases">
        <title>Extensive mobilome-driven genome diversification in gut-associated Bacteroides vulgatus mpk.</title>
        <authorList>
            <person name="Beier S."/>
            <person name="Lange A."/>
            <person name="Huson D.H."/>
            <person name="Frick J.-S."/>
            <person name="Autenrieth I.B."/>
        </authorList>
    </citation>
    <scope>NUCLEOTIDE SEQUENCE [LARGE SCALE GENOMIC DNA]</scope>
    <source>
        <strain evidence="12">mpk</strain>
    </source>
</reference>
<evidence type="ECO:0000256" key="7">
    <source>
        <dbReference type="ARBA" id="ARBA00023136"/>
    </source>
</evidence>
<dbReference type="GO" id="GO:0005886">
    <property type="term" value="C:plasma membrane"/>
    <property type="evidence" value="ECO:0007669"/>
    <property type="project" value="UniProtKB-SubCell"/>
</dbReference>
<proteinExistence type="inferred from homology"/>
<keyword evidence="5 9" id="KW-0812">Transmembrane</keyword>
<evidence type="ECO:0000313" key="12">
    <source>
        <dbReference type="Proteomes" id="UP000061587"/>
    </source>
</evidence>
<feature type="transmembrane region" description="Helical" evidence="9">
    <location>
        <begin position="12"/>
        <end position="36"/>
    </location>
</feature>
<evidence type="ECO:0000256" key="1">
    <source>
        <dbReference type="ARBA" id="ARBA00004651"/>
    </source>
</evidence>
<evidence type="ECO:0000313" key="11">
    <source>
        <dbReference type="EMBL" id="ALK85450.1"/>
    </source>
</evidence>
<feature type="transmembrane region" description="Helical" evidence="9">
    <location>
        <begin position="454"/>
        <end position="476"/>
    </location>
</feature>
<feature type="domain" description="Na+/H+ antiporter NhaC-like C-terminal" evidence="10">
    <location>
        <begin position="170"/>
        <end position="475"/>
    </location>
</feature>
<feature type="transmembrane region" description="Helical" evidence="9">
    <location>
        <begin position="340"/>
        <end position="367"/>
    </location>
</feature>
<feature type="transmembrane region" description="Helical" evidence="9">
    <location>
        <begin position="118"/>
        <end position="149"/>
    </location>
</feature>
<gene>
    <name evidence="11" type="ORF">BvMPK_2866</name>
</gene>
<dbReference type="InterPro" id="IPR018461">
    <property type="entry name" value="Na/H_Antiport_NhaC-like_C"/>
</dbReference>
<evidence type="ECO:0000256" key="5">
    <source>
        <dbReference type="ARBA" id="ARBA00022692"/>
    </source>
</evidence>
<evidence type="ECO:0000256" key="2">
    <source>
        <dbReference type="ARBA" id="ARBA00022448"/>
    </source>
</evidence>
<evidence type="ECO:0000256" key="4">
    <source>
        <dbReference type="ARBA" id="ARBA00022475"/>
    </source>
</evidence>
<sequence length="488" mass="52064">MNKKRMKDNKIPSPLVSLLPVFVLILLLFVTIRTFGSDALSGGSQVCLLVATAVCVLIGMAGFRRPWKDFELAVTNNIAGVSTALIILLIIGALSGAWMVSGVVPTLIYYGIQVIHPHFFLVSTCIICAVVSVMTGSSWTTIATIGIALMGIGKAQGFSEGWIAGAIISGAYFGDKVSPLSDTTILASSVTDTPLFTHIRYLMITTVPSLVITLIIFTIAGLSHEATDTGHIAEYTRILSDKFHISWWLMIVPVVTAILIARKVPSIITLFVSTALATVFALIFQPGLLCEIAGQGVEGIAALFKGGMGMLYGGTQLETGNAEINELISTRGMAGMMNTIWLIICAMCFGGAMTAGGMLGSITSVFVRFTKKRVGMVSSTVASGLFLNLATADQYISIILTGNMFKDIYSANGYESKLLSRTTEDSVTVTSPLIPWNTCGMTQATILSVPTIVYLPYAFFNIISPLMSITIAILGYKIKKKAEQPGLS</sequence>
<evidence type="ECO:0000259" key="10">
    <source>
        <dbReference type="Pfam" id="PF03553"/>
    </source>
</evidence>
<dbReference type="EMBL" id="CP013020">
    <property type="protein sequence ID" value="ALK85450.1"/>
    <property type="molecule type" value="Genomic_DNA"/>
</dbReference>
<evidence type="ECO:0000256" key="8">
    <source>
        <dbReference type="ARBA" id="ARBA00038435"/>
    </source>
</evidence>
<feature type="transmembrane region" description="Helical" evidence="9">
    <location>
        <begin position="374"/>
        <end position="396"/>
    </location>
</feature>
<dbReference type="InterPro" id="IPR052180">
    <property type="entry name" value="NhaC_Na-H+_Antiporter"/>
</dbReference>
<feature type="transmembrane region" description="Helical" evidence="9">
    <location>
        <begin position="243"/>
        <end position="260"/>
    </location>
</feature>
<comment type="similarity">
    <text evidence="8">Belongs to the NhaC Na(+)/H(+) (TC 2.A.35) antiporter family.</text>
</comment>
<evidence type="ECO:0000256" key="6">
    <source>
        <dbReference type="ARBA" id="ARBA00022989"/>
    </source>
</evidence>
<dbReference type="GO" id="GO:0015297">
    <property type="term" value="F:antiporter activity"/>
    <property type="evidence" value="ECO:0007669"/>
    <property type="project" value="UniProtKB-KW"/>
</dbReference>
<evidence type="ECO:0000256" key="9">
    <source>
        <dbReference type="SAM" id="Phobius"/>
    </source>
</evidence>
<protein>
    <submittedName>
        <fullName evidence="11">Na(+)/H(+) antiporter NhaC</fullName>
    </submittedName>
</protein>
<feature type="transmembrane region" description="Helical" evidence="9">
    <location>
        <begin position="267"/>
        <end position="284"/>
    </location>
</feature>
<dbReference type="Pfam" id="PF03553">
    <property type="entry name" value="Na_H_antiporter"/>
    <property type="match status" value="1"/>
</dbReference>
<reference evidence="11 12" key="2">
    <citation type="journal article" date="2016" name="Genome Biol. Evol.">
        <title>Extensive mobilome-driven genome diversification in mouse gut-associated Bacteroides vulgatus mpk.</title>
        <authorList>
            <person name="Lange A."/>
            <person name="Beier S."/>
            <person name="Steimle A."/>
            <person name="Autenrieth I.B."/>
            <person name="Huson D.H."/>
            <person name="Frick J.S."/>
        </authorList>
    </citation>
    <scope>NUCLEOTIDE SEQUENCE [LARGE SCALE GENOMIC DNA]</scope>
    <source>
        <strain evidence="12">mpk</strain>
    </source>
</reference>
<accession>A0A0N7J7K8</accession>
<evidence type="ECO:0000256" key="3">
    <source>
        <dbReference type="ARBA" id="ARBA00022449"/>
    </source>
</evidence>
<feature type="transmembrane region" description="Helical" evidence="9">
    <location>
        <begin position="42"/>
        <end position="63"/>
    </location>
</feature>
<dbReference type="AlphaFoldDB" id="A0A0N7J7K8"/>
<keyword evidence="2" id="KW-0813">Transport</keyword>
<keyword evidence="6 9" id="KW-1133">Transmembrane helix</keyword>
<keyword evidence="7 9" id="KW-0472">Membrane</keyword>
<feature type="transmembrane region" description="Helical" evidence="9">
    <location>
        <begin position="201"/>
        <end position="223"/>
    </location>
</feature>
<dbReference type="PANTHER" id="PTHR33451">
    <property type="entry name" value="MALATE-2H(+)/NA(+)-LACTATE ANTIPORTER"/>
    <property type="match status" value="1"/>
</dbReference>
<dbReference type="PATRIC" id="fig|821.40.peg.3450"/>
<keyword evidence="3" id="KW-0050">Antiport</keyword>
<keyword evidence="4" id="KW-1003">Cell membrane</keyword>
<dbReference type="Proteomes" id="UP000061587">
    <property type="component" value="Chromosome"/>
</dbReference>